<reference evidence="2 3" key="2">
    <citation type="journal article" date="2015" name="Genome Announc.">
        <title>Complete Genome Sequence of Coriobacteriaceae Strain 68-1-3, a Novel Mucus-Degrading Isolate from the Swine Intestinal Tract.</title>
        <authorList>
            <person name="Looft T."/>
            <person name="Bayles D.O."/>
            <person name="Alt D.P."/>
            <person name="Stanton T.B."/>
        </authorList>
    </citation>
    <scope>NUCLEOTIDE SEQUENCE [LARGE SCALE GENOMIC DNA]</scope>
    <source>
        <strain evidence="2 3">68-1-3</strain>
    </source>
</reference>
<keyword evidence="1" id="KW-0472">Membrane</keyword>
<dbReference type="HOGENOM" id="CLU_074767_0_0_11"/>
<dbReference type="AlphaFoldDB" id="A0A0A8B326"/>
<feature type="transmembrane region" description="Helical" evidence="1">
    <location>
        <begin position="30"/>
        <end position="49"/>
    </location>
</feature>
<dbReference type="EMBL" id="CP009302">
    <property type="protein sequence ID" value="AJC11891.1"/>
    <property type="molecule type" value="Genomic_DNA"/>
</dbReference>
<proteinExistence type="predicted"/>
<evidence type="ECO:0008006" key="4">
    <source>
        <dbReference type="Google" id="ProtNLM"/>
    </source>
</evidence>
<protein>
    <recommendedName>
        <fullName evidence="4">Teichoic acid transporter</fullName>
    </recommendedName>
</protein>
<keyword evidence="1" id="KW-1133">Transmembrane helix</keyword>
<dbReference type="KEGG" id="cbac:JI75_03620"/>
<organism evidence="2 3">
    <name type="scientific">Berryella intestinalis</name>
    <dbReference type="NCBI Taxonomy" id="1531429"/>
    <lineage>
        <taxon>Bacteria</taxon>
        <taxon>Bacillati</taxon>
        <taxon>Actinomycetota</taxon>
        <taxon>Coriobacteriia</taxon>
        <taxon>Eggerthellales</taxon>
        <taxon>Eggerthellaceae</taxon>
        <taxon>Berryella</taxon>
    </lineage>
</organism>
<sequence>MERAYDTEHEGVRYLDGSSLKRPSRPTGPALAFIGIVVAAGIVLGGLFVNTTVIEPLRASEDASSAVARNLAKEPSIASLPKLAEMATLSNDEIKKAFDDAGYTYIAQSEEGDSDLTLYKLPADTSSAAASLMYLKGFSALNAGEASKLMNGGWLFSADRTTNSMVVRYADFASGSVEAAVRSAITAQGFEADSVTDTGTDEAGNTFTEGEVSVEGTDYVWKVSGIQLSSVYDIAGLPETSCYIGIRLTKAA</sequence>
<evidence type="ECO:0000313" key="2">
    <source>
        <dbReference type="EMBL" id="AJC11891.1"/>
    </source>
</evidence>
<reference evidence="3" key="1">
    <citation type="submission" date="2014-08" db="EMBL/GenBank/DDBJ databases">
        <title>Coriobacteriaceae sp. complete genome.</title>
        <authorList>
            <person name="Looft T."/>
            <person name="Bayles D.O."/>
            <person name="Stanton T.B."/>
        </authorList>
    </citation>
    <scope>NUCLEOTIDE SEQUENCE [LARGE SCALE GENOMIC DNA]</scope>
    <source>
        <strain evidence="3">68-1-3</strain>
    </source>
</reference>
<evidence type="ECO:0000256" key="1">
    <source>
        <dbReference type="SAM" id="Phobius"/>
    </source>
</evidence>
<accession>A0A0A8B326</accession>
<evidence type="ECO:0000313" key="3">
    <source>
        <dbReference type="Proteomes" id="UP000031121"/>
    </source>
</evidence>
<keyword evidence="1" id="KW-0812">Transmembrane</keyword>
<name>A0A0A8B326_9ACTN</name>
<dbReference type="Proteomes" id="UP000031121">
    <property type="component" value="Chromosome"/>
</dbReference>
<gene>
    <name evidence="2" type="ORF">JI75_03620</name>
</gene>
<keyword evidence="3" id="KW-1185">Reference proteome</keyword>